<feature type="compositionally biased region" description="Basic and acidic residues" evidence="1">
    <location>
        <begin position="66"/>
        <end position="76"/>
    </location>
</feature>
<accession>A0A2X0M166</accession>
<name>A0A2X0M166_9BASI</name>
<evidence type="ECO:0000256" key="1">
    <source>
        <dbReference type="SAM" id="MobiDB-lite"/>
    </source>
</evidence>
<feature type="region of interest" description="Disordered" evidence="1">
    <location>
        <begin position="52"/>
        <end position="99"/>
    </location>
</feature>
<sequence>MPCYTCPAYASARDAASPCTAPSAFSLLFLNAARVPSEHLPILAVMNRTSIVAGPSSSTSTSPDQRSQRGEYRDQLDELESDSEAGTDVNDAENDSDSWSIASSRSSLIVFEESMGWSDGDSLTEEDRHAAKVDQEFAKHVQDRERESQTMKNHFIKPRPEDDSRHVSWTGRLGSRRSVEEIEDAIRVATGGQSRLVVCHNENRPCAECRFEPTSEGPSLDETPDVVILPLEVVNDKDSDYVGAWSRLREGERDIRDWIQVTSVGIVQHSDSSRHARRAVPRLKRQLLRMLNTPIRDFALGFTLLGSALTIYTLTNQGLYYSPPIECTLENGNLSTFLFRLLDMSNIELGVRLSYNGRFSLEGLKEIPLG</sequence>
<dbReference type="Pfam" id="PF17667">
    <property type="entry name" value="Pkinase_fungal"/>
    <property type="match status" value="1"/>
</dbReference>
<evidence type="ECO:0000313" key="3">
    <source>
        <dbReference type="EMBL" id="SGY25495.1"/>
    </source>
</evidence>
<organism evidence="3 4">
    <name type="scientific">Microbotryum silenes-dioicae</name>
    <dbReference type="NCBI Taxonomy" id="796604"/>
    <lineage>
        <taxon>Eukaryota</taxon>
        <taxon>Fungi</taxon>
        <taxon>Dikarya</taxon>
        <taxon>Basidiomycota</taxon>
        <taxon>Pucciniomycotina</taxon>
        <taxon>Microbotryomycetes</taxon>
        <taxon>Microbotryales</taxon>
        <taxon>Microbotryaceae</taxon>
        <taxon>Microbotryum</taxon>
    </lineage>
</organism>
<gene>
    <name evidence="3" type="primary">BQ5605_C018g08627</name>
    <name evidence="3" type="ORF">BQ5605_C018G08627</name>
</gene>
<dbReference type="Proteomes" id="UP000249464">
    <property type="component" value="Unassembled WGS sequence"/>
</dbReference>
<feature type="compositionally biased region" description="Low complexity" evidence="1">
    <location>
        <begin position="55"/>
        <end position="65"/>
    </location>
</feature>
<evidence type="ECO:0000259" key="2">
    <source>
        <dbReference type="Pfam" id="PF17667"/>
    </source>
</evidence>
<dbReference type="AlphaFoldDB" id="A0A2X0M166"/>
<protein>
    <submittedName>
        <fullName evidence="3">BQ5605_C018g08627 protein</fullName>
    </submittedName>
</protein>
<feature type="domain" description="Fungal-type protein kinase" evidence="2">
    <location>
        <begin position="253"/>
        <end position="351"/>
    </location>
</feature>
<dbReference type="EMBL" id="FQNC01000020">
    <property type="protein sequence ID" value="SGY25495.1"/>
    <property type="molecule type" value="Genomic_DNA"/>
</dbReference>
<proteinExistence type="predicted"/>
<reference evidence="3 4" key="1">
    <citation type="submission" date="2016-11" db="EMBL/GenBank/DDBJ databases">
        <authorList>
            <person name="Jaros S."/>
            <person name="Januszkiewicz K."/>
            <person name="Wedrychowicz H."/>
        </authorList>
    </citation>
    <scope>NUCLEOTIDE SEQUENCE [LARGE SCALE GENOMIC DNA]</scope>
</reference>
<evidence type="ECO:0000313" key="4">
    <source>
        <dbReference type="Proteomes" id="UP000249464"/>
    </source>
</evidence>
<dbReference type="InterPro" id="IPR040976">
    <property type="entry name" value="Pkinase_fungal"/>
</dbReference>
<feature type="compositionally biased region" description="Acidic residues" evidence="1">
    <location>
        <begin position="77"/>
        <end position="96"/>
    </location>
</feature>
<keyword evidence="4" id="KW-1185">Reference proteome</keyword>